<protein>
    <submittedName>
        <fullName evidence="9">Glycerol uptake facilitator permease (Major intrinsic protein family)</fullName>
    </submittedName>
</protein>
<evidence type="ECO:0000256" key="8">
    <source>
        <dbReference type="SAM" id="Phobius"/>
    </source>
</evidence>
<evidence type="ECO:0000313" key="9">
    <source>
        <dbReference type="EMBL" id="KRL44609.1"/>
    </source>
</evidence>
<dbReference type="PROSITE" id="PS00221">
    <property type="entry name" value="MIP"/>
    <property type="match status" value="1"/>
</dbReference>
<evidence type="ECO:0000256" key="3">
    <source>
        <dbReference type="ARBA" id="ARBA00022448"/>
    </source>
</evidence>
<dbReference type="Pfam" id="PF00230">
    <property type="entry name" value="MIP"/>
    <property type="match status" value="1"/>
</dbReference>
<dbReference type="SUPFAM" id="SSF81338">
    <property type="entry name" value="Aquaporin-like"/>
    <property type="match status" value="1"/>
</dbReference>
<dbReference type="PANTHER" id="PTHR43829">
    <property type="entry name" value="AQUAPORIN OR AQUAGLYCEROPORIN RELATED"/>
    <property type="match status" value="1"/>
</dbReference>
<dbReference type="NCBIfam" id="TIGR00861">
    <property type="entry name" value="MIP"/>
    <property type="match status" value="1"/>
</dbReference>
<dbReference type="PATRIC" id="fig|1423769.4.peg.1141"/>
<evidence type="ECO:0000256" key="5">
    <source>
        <dbReference type="ARBA" id="ARBA00022989"/>
    </source>
</evidence>
<dbReference type="OrthoDB" id="9807293at2"/>
<feature type="transmembrane region" description="Helical" evidence="8">
    <location>
        <begin position="87"/>
        <end position="106"/>
    </location>
</feature>
<proteinExistence type="inferred from homology"/>
<keyword evidence="10" id="KW-1185">Reference proteome</keyword>
<keyword evidence="3 7" id="KW-0813">Transport</keyword>
<comment type="caution">
    <text evidence="9">The sequence shown here is derived from an EMBL/GenBank/DDBJ whole genome shotgun (WGS) entry which is preliminary data.</text>
</comment>
<dbReference type="InterPro" id="IPR000425">
    <property type="entry name" value="MIP"/>
</dbReference>
<evidence type="ECO:0000256" key="4">
    <source>
        <dbReference type="ARBA" id="ARBA00022692"/>
    </source>
</evidence>
<feature type="transmembrane region" description="Helical" evidence="8">
    <location>
        <begin position="37"/>
        <end position="56"/>
    </location>
</feature>
<dbReference type="InterPro" id="IPR023271">
    <property type="entry name" value="Aquaporin-like"/>
</dbReference>
<name>A0A0R1QJ92_9LACO</name>
<evidence type="ECO:0000256" key="6">
    <source>
        <dbReference type="ARBA" id="ARBA00023136"/>
    </source>
</evidence>
<feature type="transmembrane region" description="Helical" evidence="8">
    <location>
        <begin position="164"/>
        <end position="185"/>
    </location>
</feature>
<gene>
    <name evidence="9" type="ORF">FD01_GL001053</name>
</gene>
<comment type="similarity">
    <text evidence="2 7">Belongs to the MIP/aquaporin (TC 1.A.8) family.</text>
</comment>
<dbReference type="EMBL" id="AZEU01000150">
    <property type="protein sequence ID" value="KRL44609.1"/>
    <property type="molecule type" value="Genomic_DNA"/>
</dbReference>
<dbReference type="Proteomes" id="UP000051790">
    <property type="component" value="Unassembled WGS sequence"/>
</dbReference>
<keyword evidence="4 7" id="KW-0812">Transmembrane</keyword>
<dbReference type="Gene3D" id="1.20.1080.10">
    <property type="entry name" value="Glycerol uptake facilitator protein"/>
    <property type="match status" value="1"/>
</dbReference>
<dbReference type="InterPro" id="IPR022357">
    <property type="entry name" value="MIP_CS"/>
</dbReference>
<dbReference type="GO" id="GO:0005886">
    <property type="term" value="C:plasma membrane"/>
    <property type="evidence" value="ECO:0007669"/>
    <property type="project" value="TreeGrafter"/>
</dbReference>
<evidence type="ECO:0000256" key="1">
    <source>
        <dbReference type="ARBA" id="ARBA00004141"/>
    </source>
</evidence>
<evidence type="ECO:0000256" key="2">
    <source>
        <dbReference type="ARBA" id="ARBA00006175"/>
    </source>
</evidence>
<feature type="transmembrane region" description="Helical" evidence="8">
    <location>
        <begin position="134"/>
        <end position="152"/>
    </location>
</feature>
<keyword evidence="5 8" id="KW-1133">Transmembrane helix</keyword>
<evidence type="ECO:0000313" key="10">
    <source>
        <dbReference type="Proteomes" id="UP000051790"/>
    </source>
</evidence>
<evidence type="ECO:0000256" key="7">
    <source>
        <dbReference type="RuleBase" id="RU000477"/>
    </source>
</evidence>
<feature type="transmembrane region" description="Helical" evidence="8">
    <location>
        <begin position="6"/>
        <end position="25"/>
    </location>
</feature>
<dbReference type="InterPro" id="IPR050363">
    <property type="entry name" value="MIP/Aquaporin"/>
</dbReference>
<sequence>MNGFLGEFLGTMVLIVFGVGCGAGNSLKGTFSQKQNWTFISLAWGMAVTFGVYVAGQFGADGHLNPAVTLGFAAFGFFPWADVVPYLLGQFLGAFVGAAIVIVQYYPHFKAAKSPDDGNSVGIFATGPAIPNPLFNFLSETIATFFFIFTLLNLGDFTKGLKPLIVGLLIMVVGQTLGGTTGFALNPARDFAPRLAYAILPVPNKADANWGYAWVPICGPIVGGLLAAALQAMLV</sequence>
<comment type="subcellular location">
    <subcellularLocation>
        <location evidence="1">Membrane</location>
        <topology evidence="1">Multi-pass membrane protein</topology>
    </subcellularLocation>
</comment>
<feature type="transmembrane region" description="Helical" evidence="8">
    <location>
        <begin position="211"/>
        <end position="234"/>
    </location>
</feature>
<dbReference type="PANTHER" id="PTHR43829:SF9">
    <property type="entry name" value="AQUAPORIN-9"/>
    <property type="match status" value="1"/>
</dbReference>
<dbReference type="RefSeq" id="WP_056963730.1">
    <property type="nucleotide sequence ID" value="NZ_AZEU01000150.1"/>
</dbReference>
<dbReference type="PRINTS" id="PR00783">
    <property type="entry name" value="MINTRINSICP"/>
</dbReference>
<keyword evidence="6 8" id="KW-0472">Membrane</keyword>
<accession>A0A0R1QJ92</accession>
<organism evidence="9 10">
    <name type="scientific">Lacticaseibacillus manihotivorans DSM 13343 = JCM 12514</name>
    <dbReference type="NCBI Taxonomy" id="1423769"/>
    <lineage>
        <taxon>Bacteria</taxon>
        <taxon>Bacillati</taxon>
        <taxon>Bacillota</taxon>
        <taxon>Bacilli</taxon>
        <taxon>Lactobacillales</taxon>
        <taxon>Lactobacillaceae</taxon>
        <taxon>Lacticaseibacillus</taxon>
    </lineage>
</organism>
<reference evidence="9 10" key="1">
    <citation type="journal article" date="2015" name="Genome Announc.">
        <title>Expanding the biotechnology potential of lactobacilli through comparative genomics of 213 strains and associated genera.</title>
        <authorList>
            <person name="Sun Z."/>
            <person name="Harris H.M."/>
            <person name="McCann A."/>
            <person name="Guo C."/>
            <person name="Argimon S."/>
            <person name="Zhang W."/>
            <person name="Yang X."/>
            <person name="Jeffery I.B."/>
            <person name="Cooney J.C."/>
            <person name="Kagawa T.F."/>
            <person name="Liu W."/>
            <person name="Song Y."/>
            <person name="Salvetti E."/>
            <person name="Wrobel A."/>
            <person name="Rasinkangas P."/>
            <person name="Parkhill J."/>
            <person name="Rea M.C."/>
            <person name="O'Sullivan O."/>
            <person name="Ritari J."/>
            <person name="Douillard F.P."/>
            <person name="Paul Ross R."/>
            <person name="Yang R."/>
            <person name="Briner A.E."/>
            <person name="Felis G.E."/>
            <person name="de Vos W.M."/>
            <person name="Barrangou R."/>
            <person name="Klaenhammer T.R."/>
            <person name="Caufield P.W."/>
            <person name="Cui Y."/>
            <person name="Zhang H."/>
            <person name="O'Toole P.W."/>
        </authorList>
    </citation>
    <scope>NUCLEOTIDE SEQUENCE [LARGE SCALE GENOMIC DNA]</scope>
    <source>
        <strain evidence="9 10">DSM 13343</strain>
    </source>
</reference>
<dbReference type="AlphaFoldDB" id="A0A0R1QJ92"/>
<dbReference type="GO" id="GO:0015254">
    <property type="term" value="F:glycerol channel activity"/>
    <property type="evidence" value="ECO:0007669"/>
    <property type="project" value="TreeGrafter"/>
</dbReference>